<feature type="compositionally biased region" description="Acidic residues" evidence="12">
    <location>
        <begin position="540"/>
        <end position="555"/>
    </location>
</feature>
<keyword evidence="5" id="KW-0862">Zinc</keyword>
<comment type="subcellular location">
    <subcellularLocation>
        <location evidence="1">Nucleus</location>
    </subcellularLocation>
</comment>
<gene>
    <name evidence="14" type="ORF">LSH36_5g09016</name>
</gene>
<keyword evidence="6" id="KW-0805">Transcription regulation</keyword>
<dbReference type="Pfam" id="PF00096">
    <property type="entry name" value="zf-C2H2"/>
    <property type="match status" value="2"/>
</dbReference>
<evidence type="ECO:0000313" key="15">
    <source>
        <dbReference type="Proteomes" id="UP001208570"/>
    </source>
</evidence>
<name>A0AAD9KEV8_9ANNE</name>
<evidence type="ECO:0000256" key="1">
    <source>
        <dbReference type="ARBA" id="ARBA00004123"/>
    </source>
</evidence>
<feature type="region of interest" description="Disordered" evidence="12">
    <location>
        <begin position="481"/>
        <end position="555"/>
    </location>
</feature>
<sequence length="555" mass="61894">TLRLPHTGCPPGCMLRRTHGIYISGLSDRVRGRFEKQIVESWIRISHRNERKLILHVFQFRYVAARSTDDHSGPQKTLDSPLKTLDSPLSLKTLDSQQKTLDSPVKTLDSPLKTLDSPLSLKTLDSPLSLKTLDSPLSLKTLDSQQKTLDSLEKLSAFHQVTKSHNLSTFPVDCPHLANSRQIPFMDPIKSSLPSPPHPGIFTTRAPPPRHWPHPSGIMSCQNSLSSRVFAPTSMDHPALRHVAPPGTLLTDLSPKDGLYCMAGLSAYDLQQIRRSKLLERSPTIPDTPCPLSDGRCLAPRIQVNPHLAEFCAVRNFEESLPKQLSPPPAAEAEAAWWSIRSPCPVQTSSLMAGSPGSPSQLALHMSSLYATKPLLATSRRCRRCRCPNCLNSSNSSTPSKKKQHICHVPGCRKVYGKTSHLKAHLRWHAGERPFVCNWLFCGKSFTRSDELQRHLRTHTGEKRFACRECGKRFMRSDHLSKHIKTHELKRNKPPTGSRDDEAGEERSDDVTSTSDDALPLVTDNNNNNLEPDMTCSDSCCDEDSECEDIDVECT</sequence>
<keyword evidence="9" id="KW-0539">Nucleus</keyword>
<evidence type="ECO:0000256" key="7">
    <source>
        <dbReference type="ARBA" id="ARBA00023125"/>
    </source>
</evidence>
<dbReference type="SUPFAM" id="SSF57667">
    <property type="entry name" value="beta-beta-alpha zinc fingers"/>
    <property type="match status" value="2"/>
</dbReference>
<proteinExistence type="inferred from homology"/>
<organism evidence="14 15">
    <name type="scientific">Paralvinella palmiformis</name>
    <dbReference type="NCBI Taxonomy" id="53620"/>
    <lineage>
        <taxon>Eukaryota</taxon>
        <taxon>Metazoa</taxon>
        <taxon>Spiralia</taxon>
        <taxon>Lophotrochozoa</taxon>
        <taxon>Annelida</taxon>
        <taxon>Polychaeta</taxon>
        <taxon>Sedentaria</taxon>
        <taxon>Canalipalpata</taxon>
        <taxon>Terebellida</taxon>
        <taxon>Terebelliformia</taxon>
        <taxon>Alvinellidae</taxon>
        <taxon>Paralvinella</taxon>
    </lineage>
</organism>
<evidence type="ECO:0000259" key="13">
    <source>
        <dbReference type="PROSITE" id="PS50157"/>
    </source>
</evidence>
<dbReference type="GO" id="GO:0008270">
    <property type="term" value="F:zinc ion binding"/>
    <property type="evidence" value="ECO:0007669"/>
    <property type="project" value="UniProtKB-KW"/>
</dbReference>
<feature type="compositionally biased region" description="Basic and acidic residues" evidence="12">
    <location>
        <begin position="481"/>
        <end position="491"/>
    </location>
</feature>
<evidence type="ECO:0000256" key="9">
    <source>
        <dbReference type="ARBA" id="ARBA00023242"/>
    </source>
</evidence>
<keyword evidence="3" id="KW-0677">Repeat</keyword>
<evidence type="ECO:0000256" key="11">
    <source>
        <dbReference type="PROSITE-ProRule" id="PRU00042"/>
    </source>
</evidence>
<dbReference type="InterPro" id="IPR013087">
    <property type="entry name" value="Znf_C2H2_type"/>
</dbReference>
<dbReference type="Gene3D" id="3.30.160.60">
    <property type="entry name" value="Classic Zinc Finger"/>
    <property type="match status" value="3"/>
</dbReference>
<comment type="similarity">
    <text evidence="10">Belongs to the Sp1 C2H2-type zinc-finger protein family.</text>
</comment>
<dbReference type="PROSITE" id="PS00028">
    <property type="entry name" value="ZINC_FINGER_C2H2_1"/>
    <property type="match status" value="3"/>
</dbReference>
<dbReference type="SMART" id="SM00355">
    <property type="entry name" value="ZnF_C2H2"/>
    <property type="match status" value="3"/>
</dbReference>
<dbReference type="PANTHER" id="PTHR23235">
    <property type="entry name" value="KRUEPPEL-LIKE TRANSCRIPTION FACTOR"/>
    <property type="match status" value="1"/>
</dbReference>
<accession>A0AAD9KEV8</accession>
<keyword evidence="4 11" id="KW-0863">Zinc-finger</keyword>
<dbReference type="CDD" id="cd22541">
    <property type="entry name" value="SP5_N"/>
    <property type="match status" value="1"/>
</dbReference>
<dbReference type="EMBL" id="JAODUP010000005">
    <property type="protein sequence ID" value="KAK2169992.1"/>
    <property type="molecule type" value="Genomic_DNA"/>
</dbReference>
<protein>
    <recommendedName>
        <fullName evidence="13">C2H2-type domain-containing protein</fullName>
    </recommendedName>
</protein>
<dbReference type="FunFam" id="3.30.160.60:FF:000014">
    <property type="entry name" value="Transcription factor Sp3"/>
    <property type="match status" value="1"/>
</dbReference>
<evidence type="ECO:0000256" key="4">
    <source>
        <dbReference type="ARBA" id="ARBA00022771"/>
    </source>
</evidence>
<dbReference type="Proteomes" id="UP001208570">
    <property type="component" value="Unassembled WGS sequence"/>
</dbReference>
<feature type="domain" description="C2H2-type" evidence="13">
    <location>
        <begin position="435"/>
        <end position="464"/>
    </location>
</feature>
<keyword evidence="2" id="KW-0479">Metal-binding</keyword>
<evidence type="ECO:0000256" key="3">
    <source>
        <dbReference type="ARBA" id="ARBA00022737"/>
    </source>
</evidence>
<evidence type="ECO:0000256" key="10">
    <source>
        <dbReference type="ARBA" id="ARBA00038409"/>
    </source>
</evidence>
<dbReference type="PANTHER" id="PTHR23235:SF170">
    <property type="entry name" value="FI01014P-RELATED"/>
    <property type="match status" value="1"/>
</dbReference>
<dbReference type="GO" id="GO:0000978">
    <property type="term" value="F:RNA polymerase II cis-regulatory region sequence-specific DNA binding"/>
    <property type="evidence" value="ECO:0007669"/>
    <property type="project" value="TreeGrafter"/>
</dbReference>
<feature type="domain" description="C2H2-type" evidence="13">
    <location>
        <begin position="405"/>
        <end position="434"/>
    </location>
</feature>
<feature type="domain" description="C2H2-type" evidence="13">
    <location>
        <begin position="465"/>
        <end position="492"/>
    </location>
</feature>
<evidence type="ECO:0000256" key="5">
    <source>
        <dbReference type="ARBA" id="ARBA00022833"/>
    </source>
</evidence>
<dbReference type="GO" id="GO:0000981">
    <property type="term" value="F:DNA-binding transcription factor activity, RNA polymerase II-specific"/>
    <property type="evidence" value="ECO:0007669"/>
    <property type="project" value="TreeGrafter"/>
</dbReference>
<dbReference type="InterPro" id="IPR036236">
    <property type="entry name" value="Znf_C2H2_sf"/>
</dbReference>
<evidence type="ECO:0000256" key="2">
    <source>
        <dbReference type="ARBA" id="ARBA00022723"/>
    </source>
</evidence>
<evidence type="ECO:0000256" key="6">
    <source>
        <dbReference type="ARBA" id="ARBA00023015"/>
    </source>
</evidence>
<comment type="caution">
    <text evidence="14">The sequence shown here is derived from an EMBL/GenBank/DDBJ whole genome shotgun (WGS) entry which is preliminary data.</text>
</comment>
<reference evidence="14" key="1">
    <citation type="journal article" date="2023" name="Mol. Biol. Evol.">
        <title>Third-Generation Sequencing Reveals the Adaptive Role of the Epigenome in Three Deep-Sea Polychaetes.</title>
        <authorList>
            <person name="Perez M."/>
            <person name="Aroh O."/>
            <person name="Sun Y."/>
            <person name="Lan Y."/>
            <person name="Juniper S.K."/>
            <person name="Young C.R."/>
            <person name="Angers B."/>
            <person name="Qian P.Y."/>
        </authorList>
    </citation>
    <scope>NUCLEOTIDE SEQUENCE</scope>
    <source>
        <strain evidence="14">P08H-3</strain>
    </source>
</reference>
<feature type="compositionally biased region" description="Basic and acidic residues" evidence="12">
    <location>
        <begin position="498"/>
        <end position="510"/>
    </location>
</feature>
<evidence type="ECO:0000256" key="8">
    <source>
        <dbReference type="ARBA" id="ARBA00023163"/>
    </source>
</evidence>
<feature type="non-terminal residue" evidence="14">
    <location>
        <position position="1"/>
    </location>
</feature>
<dbReference type="FunFam" id="3.30.160.60:FF:000026">
    <property type="entry name" value="Transcription factor Sp3"/>
    <property type="match status" value="1"/>
</dbReference>
<dbReference type="GO" id="GO:0005634">
    <property type="term" value="C:nucleus"/>
    <property type="evidence" value="ECO:0007669"/>
    <property type="project" value="UniProtKB-SubCell"/>
</dbReference>
<keyword evidence="15" id="KW-1185">Reference proteome</keyword>
<keyword evidence="8" id="KW-0804">Transcription</keyword>
<keyword evidence="7" id="KW-0238">DNA-binding</keyword>
<evidence type="ECO:0000313" key="14">
    <source>
        <dbReference type="EMBL" id="KAK2169992.1"/>
    </source>
</evidence>
<dbReference type="AlphaFoldDB" id="A0AAD9KEV8"/>
<dbReference type="PROSITE" id="PS50157">
    <property type="entry name" value="ZINC_FINGER_C2H2_2"/>
    <property type="match status" value="3"/>
</dbReference>
<evidence type="ECO:0000256" key="12">
    <source>
        <dbReference type="SAM" id="MobiDB-lite"/>
    </source>
</evidence>